<sequence>MSLAVVYSRASLGVEAPLVTVEVHLSNGLPAFNIVGLPETSVKESRDRVRSALLNGNFEFPARRITVNLAPADLPKEGGRFDLAIALGILAASQQIPANSLPDHEFLGELALTGELRPVLGVLPAVLASRAAGRTLVVARDNGAEAALIRDAQVRCAHQLLAVTAWISGQLALPFPEPATPESDGHEVPDLLDVIGQSQAKRALEIAAAGCHHLLLIGPPGTGKSMLASRLSGILPPLSEAEAQESAAIHSIGGHGLSGWGRRPYRCPHHSASAVALVGGGSQPRPGEISLAHNGVLFLDELPEFERKVLDNLREPLESGHITISRAARQVDFPASFQLVAAMNPSPCGHYGDGQTRSTPEQVLRYLGRLSGPFLDRFDLTVEVPLLPKGSLSGTPERGECSAVVRERVVAARQRMLARSGKLNQRLDSREIEEVCRLSPQDADFLEGAIQRLGLSIRAWHRILRVARTIADLAGEGTIDRRHLVEALGYRAMDRLLLRLRGT</sequence>
<dbReference type="GO" id="GO:0006508">
    <property type="term" value="P:proteolysis"/>
    <property type="evidence" value="ECO:0007669"/>
    <property type="project" value="UniProtKB-KW"/>
</dbReference>
<gene>
    <name evidence="5" type="ORF">FE240_00040</name>
</gene>
<dbReference type="RefSeq" id="WP_193002881.1">
    <property type="nucleotide sequence ID" value="NZ_CP040449.1"/>
</dbReference>
<accession>A0A5J6WQ94</accession>
<dbReference type="Proteomes" id="UP000594034">
    <property type="component" value="Chromosome"/>
</dbReference>
<organism evidence="5 6">
    <name type="scientific">Aeromonas simiae</name>
    <dbReference type="NCBI Taxonomy" id="218936"/>
    <lineage>
        <taxon>Bacteria</taxon>
        <taxon>Pseudomonadati</taxon>
        <taxon>Pseudomonadota</taxon>
        <taxon>Gammaproteobacteria</taxon>
        <taxon>Aeromonadales</taxon>
        <taxon>Aeromonadaceae</taxon>
        <taxon>Aeromonas</taxon>
    </lineage>
</organism>
<dbReference type="InterPro" id="IPR000523">
    <property type="entry name" value="Mg_chelatse_chII-like_cat_dom"/>
</dbReference>
<dbReference type="Pfam" id="PF01078">
    <property type="entry name" value="Mg_chelatase"/>
    <property type="match status" value="1"/>
</dbReference>
<keyword evidence="2" id="KW-0547">Nucleotide-binding</keyword>
<dbReference type="InterPro" id="IPR001208">
    <property type="entry name" value="MCM_dom"/>
</dbReference>
<evidence type="ECO:0000256" key="2">
    <source>
        <dbReference type="ARBA" id="ARBA00022741"/>
    </source>
</evidence>
<keyword evidence="3" id="KW-0067">ATP-binding</keyword>
<dbReference type="EMBL" id="CP040449">
    <property type="protein sequence ID" value="QFI53246.1"/>
    <property type="molecule type" value="Genomic_DNA"/>
</dbReference>
<dbReference type="GO" id="GO:0003677">
    <property type="term" value="F:DNA binding"/>
    <property type="evidence" value="ECO:0007669"/>
    <property type="project" value="InterPro"/>
</dbReference>
<proteinExistence type="inferred from homology"/>
<dbReference type="AlphaFoldDB" id="A0A5J6WQ94"/>
<dbReference type="PANTHER" id="PTHR32039:SF7">
    <property type="entry name" value="COMPETENCE PROTEIN COMM"/>
    <property type="match status" value="1"/>
</dbReference>
<dbReference type="SUPFAM" id="SSF52540">
    <property type="entry name" value="P-loop containing nucleoside triphosphate hydrolases"/>
    <property type="match status" value="1"/>
</dbReference>
<dbReference type="InterPro" id="IPR045006">
    <property type="entry name" value="CHLI-like"/>
</dbReference>
<dbReference type="GO" id="GO:0005524">
    <property type="term" value="F:ATP binding"/>
    <property type="evidence" value="ECO:0007669"/>
    <property type="project" value="UniProtKB-KW"/>
</dbReference>
<dbReference type="GO" id="GO:0008233">
    <property type="term" value="F:peptidase activity"/>
    <property type="evidence" value="ECO:0007669"/>
    <property type="project" value="UniProtKB-KW"/>
</dbReference>
<dbReference type="NCBIfam" id="TIGR00368">
    <property type="entry name" value="YifB family Mg chelatase-like AAA ATPase"/>
    <property type="match status" value="1"/>
</dbReference>
<dbReference type="SMART" id="SM00382">
    <property type="entry name" value="AAA"/>
    <property type="match status" value="1"/>
</dbReference>
<dbReference type="InterPro" id="IPR020568">
    <property type="entry name" value="Ribosomal_Su5_D2-typ_SF"/>
</dbReference>
<comment type="similarity">
    <text evidence="1">Belongs to the Mg-chelatase subunits D/I family. ComM subfamily.</text>
</comment>
<dbReference type="NCBIfam" id="NF007365">
    <property type="entry name" value="PRK09862.1"/>
    <property type="match status" value="1"/>
</dbReference>
<dbReference type="InterPro" id="IPR025158">
    <property type="entry name" value="Mg_chelat-rel_C"/>
</dbReference>
<evidence type="ECO:0000256" key="3">
    <source>
        <dbReference type="ARBA" id="ARBA00022840"/>
    </source>
</evidence>
<dbReference type="InterPro" id="IPR003593">
    <property type="entry name" value="AAA+_ATPase"/>
</dbReference>
<dbReference type="SUPFAM" id="SSF54211">
    <property type="entry name" value="Ribosomal protein S5 domain 2-like"/>
    <property type="match status" value="1"/>
</dbReference>
<keyword evidence="6" id="KW-1185">Reference proteome</keyword>
<evidence type="ECO:0000313" key="6">
    <source>
        <dbReference type="Proteomes" id="UP000594034"/>
    </source>
</evidence>
<evidence type="ECO:0000313" key="5">
    <source>
        <dbReference type="EMBL" id="QFI53246.1"/>
    </source>
</evidence>
<dbReference type="Gene3D" id="3.40.50.300">
    <property type="entry name" value="P-loop containing nucleotide triphosphate hydrolases"/>
    <property type="match status" value="1"/>
</dbReference>
<evidence type="ECO:0000259" key="4">
    <source>
        <dbReference type="SMART" id="SM00382"/>
    </source>
</evidence>
<reference evidence="5 6" key="1">
    <citation type="submission" date="2019-05" db="EMBL/GenBank/DDBJ databases">
        <title>OXA-830, a novel chromosomally encoded expanded-spectrum class D beta-lactamase in Aeromonas simiae.</title>
        <authorList>
            <person name="Zhou W."/>
            <person name="Chen Q."/>
        </authorList>
    </citation>
    <scope>NUCLEOTIDE SEQUENCE [LARGE SCALE GENOMIC DNA]</scope>
    <source>
        <strain evidence="5 6">A6</strain>
    </source>
</reference>
<dbReference type="Pfam" id="PF13541">
    <property type="entry name" value="ChlI"/>
    <property type="match status" value="1"/>
</dbReference>
<dbReference type="Gene3D" id="3.30.230.10">
    <property type="match status" value="1"/>
</dbReference>
<dbReference type="InterPro" id="IPR027417">
    <property type="entry name" value="P-loop_NTPase"/>
</dbReference>
<dbReference type="PANTHER" id="PTHR32039">
    <property type="entry name" value="MAGNESIUM-CHELATASE SUBUNIT CHLI"/>
    <property type="match status" value="1"/>
</dbReference>
<dbReference type="Pfam" id="PF13335">
    <property type="entry name" value="Mg_chelatase_C"/>
    <property type="match status" value="1"/>
</dbReference>
<dbReference type="KEGG" id="asim:FE240_00040"/>
<keyword evidence="5" id="KW-0378">Hydrolase</keyword>
<feature type="domain" description="AAA+ ATPase" evidence="4">
    <location>
        <begin position="210"/>
        <end position="370"/>
    </location>
</feature>
<keyword evidence="5" id="KW-0645">Protease</keyword>
<dbReference type="InterPro" id="IPR014721">
    <property type="entry name" value="Ribsml_uS5_D2-typ_fold_subgr"/>
</dbReference>
<dbReference type="InterPro" id="IPR004482">
    <property type="entry name" value="Mg_chelat-rel"/>
</dbReference>
<evidence type="ECO:0000256" key="1">
    <source>
        <dbReference type="ARBA" id="ARBA00006354"/>
    </source>
</evidence>
<dbReference type="PRINTS" id="PR01657">
    <property type="entry name" value="MCMFAMILY"/>
</dbReference>
<name>A0A5J6WQ94_9GAMM</name>
<protein>
    <submittedName>
        <fullName evidence="5">ATP-dependent protease</fullName>
    </submittedName>
</protein>